<feature type="non-terminal residue" evidence="1">
    <location>
        <position position="1"/>
    </location>
</feature>
<evidence type="ECO:0000313" key="2">
    <source>
        <dbReference type="Proteomes" id="UP001519460"/>
    </source>
</evidence>
<organism evidence="1 2">
    <name type="scientific">Batillaria attramentaria</name>
    <dbReference type="NCBI Taxonomy" id="370345"/>
    <lineage>
        <taxon>Eukaryota</taxon>
        <taxon>Metazoa</taxon>
        <taxon>Spiralia</taxon>
        <taxon>Lophotrochozoa</taxon>
        <taxon>Mollusca</taxon>
        <taxon>Gastropoda</taxon>
        <taxon>Caenogastropoda</taxon>
        <taxon>Sorbeoconcha</taxon>
        <taxon>Cerithioidea</taxon>
        <taxon>Batillariidae</taxon>
        <taxon>Batillaria</taxon>
    </lineage>
</organism>
<protein>
    <submittedName>
        <fullName evidence="1">Uncharacterized protein</fullName>
    </submittedName>
</protein>
<name>A0ABD0L0R4_9CAEN</name>
<dbReference type="EMBL" id="JACVVK020000096">
    <property type="protein sequence ID" value="KAK7493094.1"/>
    <property type="molecule type" value="Genomic_DNA"/>
</dbReference>
<dbReference type="AlphaFoldDB" id="A0ABD0L0R4"/>
<accession>A0ABD0L0R4</accession>
<reference evidence="1 2" key="1">
    <citation type="journal article" date="2023" name="Sci. Data">
        <title>Genome assembly of the Korean intertidal mud-creeper Batillaria attramentaria.</title>
        <authorList>
            <person name="Patra A.K."/>
            <person name="Ho P.T."/>
            <person name="Jun S."/>
            <person name="Lee S.J."/>
            <person name="Kim Y."/>
            <person name="Won Y.J."/>
        </authorList>
    </citation>
    <scope>NUCLEOTIDE SEQUENCE [LARGE SCALE GENOMIC DNA]</scope>
    <source>
        <strain evidence="1">Wonlab-2016</strain>
    </source>
</reference>
<comment type="caution">
    <text evidence="1">The sequence shown here is derived from an EMBL/GenBank/DDBJ whole genome shotgun (WGS) entry which is preliminary data.</text>
</comment>
<gene>
    <name evidence="1" type="ORF">BaRGS_00015615</name>
</gene>
<sequence>GSAVLFPAGFPGSLVSFGSIPDPSQIDSQPVRRESCKRFMQAPSQKRFFTSSGTAAAISVGSGRTIYGASGYFVRDGRSHAVKADPCATSLSVRDRKALSALSTIVTGWVDTVQSAREARGKVLYGEPLMVRKISLITVRRANASRVNHEA</sequence>
<keyword evidence="2" id="KW-1185">Reference proteome</keyword>
<proteinExistence type="predicted"/>
<dbReference type="Proteomes" id="UP001519460">
    <property type="component" value="Unassembled WGS sequence"/>
</dbReference>
<evidence type="ECO:0000313" key="1">
    <source>
        <dbReference type="EMBL" id="KAK7493094.1"/>
    </source>
</evidence>
<feature type="non-terminal residue" evidence="1">
    <location>
        <position position="151"/>
    </location>
</feature>